<evidence type="ECO:0000313" key="2">
    <source>
        <dbReference type="EMBL" id="MFD1048078.1"/>
    </source>
</evidence>
<feature type="non-terminal residue" evidence="2">
    <location>
        <position position="1"/>
    </location>
</feature>
<accession>A0ABW3MBR0</accession>
<proteinExistence type="predicted"/>
<dbReference type="EMBL" id="JBHTIS010001391">
    <property type="protein sequence ID" value="MFD1048078.1"/>
    <property type="molecule type" value="Genomic_DNA"/>
</dbReference>
<reference evidence="3" key="1">
    <citation type="journal article" date="2019" name="Int. J. Syst. Evol. Microbiol.">
        <title>The Global Catalogue of Microorganisms (GCM) 10K type strain sequencing project: providing services to taxonomists for standard genome sequencing and annotation.</title>
        <authorList>
            <consortium name="The Broad Institute Genomics Platform"/>
            <consortium name="The Broad Institute Genome Sequencing Center for Infectious Disease"/>
            <person name="Wu L."/>
            <person name="Ma J."/>
        </authorList>
    </citation>
    <scope>NUCLEOTIDE SEQUENCE [LARGE SCALE GENOMIC DNA]</scope>
    <source>
        <strain evidence="3">JCM 31486</strain>
    </source>
</reference>
<organism evidence="2 3">
    <name type="scientific">Kibdelosporangium lantanae</name>
    <dbReference type="NCBI Taxonomy" id="1497396"/>
    <lineage>
        <taxon>Bacteria</taxon>
        <taxon>Bacillati</taxon>
        <taxon>Actinomycetota</taxon>
        <taxon>Actinomycetes</taxon>
        <taxon>Pseudonocardiales</taxon>
        <taxon>Pseudonocardiaceae</taxon>
        <taxon>Kibdelosporangium</taxon>
    </lineage>
</organism>
<feature type="region of interest" description="Disordered" evidence="1">
    <location>
        <begin position="110"/>
        <end position="136"/>
    </location>
</feature>
<comment type="caution">
    <text evidence="2">The sequence shown here is derived from an EMBL/GenBank/DDBJ whole genome shotgun (WGS) entry which is preliminary data.</text>
</comment>
<keyword evidence="3" id="KW-1185">Reference proteome</keyword>
<evidence type="ECO:0000313" key="3">
    <source>
        <dbReference type="Proteomes" id="UP001597045"/>
    </source>
</evidence>
<protein>
    <submittedName>
        <fullName evidence="2">Uncharacterized protein</fullName>
    </submittedName>
</protein>
<evidence type="ECO:0000256" key="1">
    <source>
        <dbReference type="SAM" id="MobiDB-lite"/>
    </source>
</evidence>
<dbReference type="Proteomes" id="UP001597045">
    <property type="component" value="Unassembled WGS sequence"/>
</dbReference>
<sequence length="272" mass="30126">RVTALRALSRGDGNAHRAVRTVLESARAMTDDGYIGGWFTHMEVPVWRLATALLDGSDFATAQRDALLAHRQWWAHTQANPGEPQDLDPHGYLSLGVTCFTALQKETGGDTVDSEYVPRLRRGPGARPGPSTEEGRAAEEVEVQISDEELVAELLAAVRTHHFRRVEDAFTPLSDGAVRLILDAYSEMTDLREKELVQVLLHACAPLELGRPVFADILTNADAVTEHEYVDTRVALSMAMSGLEVDRGRFIVLMRDDDAFDETFARLRHHGT</sequence>
<name>A0ABW3MBR0_9PSEU</name>
<gene>
    <name evidence="2" type="ORF">ACFQ1S_22330</name>
</gene>